<feature type="transmembrane region" description="Helical" evidence="5">
    <location>
        <begin position="12"/>
        <end position="33"/>
    </location>
</feature>
<feature type="transmembrane region" description="Helical" evidence="5">
    <location>
        <begin position="123"/>
        <end position="141"/>
    </location>
</feature>
<evidence type="ECO:0000256" key="1">
    <source>
        <dbReference type="ARBA" id="ARBA00004141"/>
    </source>
</evidence>
<dbReference type="SUPFAM" id="SSF103481">
    <property type="entry name" value="Multidrug resistance efflux transporter EmrE"/>
    <property type="match status" value="2"/>
</dbReference>
<reference evidence="7 8" key="1">
    <citation type="submission" date="2022-02" db="EMBL/GenBank/DDBJ databases">
        <title>Genome sequence data of Kingella unionensis sp. nov. strain CICC 24913 (CCUG 75125).</title>
        <authorList>
            <person name="Xiao M."/>
        </authorList>
    </citation>
    <scope>NUCLEOTIDE SEQUENCE [LARGE SCALE GENOMIC DNA]</scope>
    <source>
        <strain evidence="7 8">CICC 24913</strain>
    </source>
</reference>
<feature type="transmembrane region" description="Helical" evidence="5">
    <location>
        <begin position="270"/>
        <end position="289"/>
    </location>
</feature>
<sequence>MSAHTPLNKTDALIAAAVIFLWGVSFYFMKLALAEISPMVLGVLRFALMLFPALFFIPRPAVRWYWLAAYGLAISFGQFSLLFGALAVGMPTGLAALVHQAQVFFTVIIAAMLWREPVRGNHWTAMLLAAAGLGLIGVGQYRGELPMTGMLLSLAAALAWAAGNLLVKKIGRVQALSLVVWGNIVTLPAFALTAWLLYGFDGIAAQIGGMTWRGWVGVAFLSYLASLGCYSGWGNLLSRHPAGKITPLALLIPVIALLLGALILHEPLNGWHWAGAAVVMAALLVQVFGGRKAA</sequence>
<feature type="domain" description="EamA" evidence="6">
    <location>
        <begin position="13"/>
        <end position="136"/>
    </location>
</feature>
<accession>A0ABS9NKR6</accession>
<evidence type="ECO:0000259" key="6">
    <source>
        <dbReference type="Pfam" id="PF00892"/>
    </source>
</evidence>
<evidence type="ECO:0000256" key="2">
    <source>
        <dbReference type="ARBA" id="ARBA00022692"/>
    </source>
</evidence>
<evidence type="ECO:0000256" key="5">
    <source>
        <dbReference type="SAM" id="Phobius"/>
    </source>
</evidence>
<keyword evidence="2 5" id="KW-0812">Transmembrane</keyword>
<feature type="transmembrane region" description="Helical" evidence="5">
    <location>
        <begin position="64"/>
        <end position="88"/>
    </location>
</feature>
<keyword evidence="3 5" id="KW-1133">Transmembrane helix</keyword>
<feature type="transmembrane region" description="Helical" evidence="5">
    <location>
        <begin position="147"/>
        <end position="167"/>
    </location>
</feature>
<dbReference type="RefSeq" id="WP_238745696.1">
    <property type="nucleotide sequence ID" value="NZ_JAKOOW010000008.1"/>
</dbReference>
<feature type="transmembrane region" description="Helical" evidence="5">
    <location>
        <begin position="94"/>
        <end position="114"/>
    </location>
</feature>
<dbReference type="InterPro" id="IPR050638">
    <property type="entry name" value="AA-Vitamin_Transporters"/>
</dbReference>
<comment type="caution">
    <text evidence="7">The sequence shown here is derived from an EMBL/GenBank/DDBJ whole genome shotgun (WGS) entry which is preliminary data.</text>
</comment>
<organism evidence="7 8">
    <name type="scientific">Kingella pumchi</name>
    <dbReference type="NCBI Taxonomy" id="2779506"/>
    <lineage>
        <taxon>Bacteria</taxon>
        <taxon>Pseudomonadati</taxon>
        <taxon>Pseudomonadota</taxon>
        <taxon>Betaproteobacteria</taxon>
        <taxon>Neisseriales</taxon>
        <taxon>Neisseriaceae</taxon>
        <taxon>Kingella</taxon>
    </lineage>
</organism>
<evidence type="ECO:0000256" key="4">
    <source>
        <dbReference type="ARBA" id="ARBA00023136"/>
    </source>
</evidence>
<keyword evidence="4 5" id="KW-0472">Membrane</keyword>
<comment type="subcellular location">
    <subcellularLocation>
        <location evidence="1">Membrane</location>
        <topology evidence="1">Multi-pass membrane protein</topology>
    </subcellularLocation>
</comment>
<gene>
    <name evidence="7" type="ORF">MB824_02590</name>
</gene>
<proteinExistence type="predicted"/>
<evidence type="ECO:0000313" key="8">
    <source>
        <dbReference type="Proteomes" id="UP001298424"/>
    </source>
</evidence>
<feature type="transmembrane region" description="Helical" evidence="5">
    <location>
        <begin position="212"/>
        <end position="233"/>
    </location>
</feature>
<feature type="transmembrane region" description="Helical" evidence="5">
    <location>
        <begin position="245"/>
        <end position="264"/>
    </location>
</feature>
<dbReference type="Proteomes" id="UP001298424">
    <property type="component" value="Unassembled WGS sequence"/>
</dbReference>
<dbReference type="EMBL" id="JAKOOW010000008">
    <property type="protein sequence ID" value="MCG6503383.1"/>
    <property type="molecule type" value="Genomic_DNA"/>
</dbReference>
<dbReference type="PANTHER" id="PTHR32322">
    <property type="entry name" value="INNER MEMBRANE TRANSPORTER"/>
    <property type="match status" value="1"/>
</dbReference>
<feature type="domain" description="EamA" evidence="6">
    <location>
        <begin position="148"/>
        <end position="285"/>
    </location>
</feature>
<dbReference type="InterPro" id="IPR000620">
    <property type="entry name" value="EamA_dom"/>
</dbReference>
<feature type="transmembrane region" description="Helical" evidence="5">
    <location>
        <begin position="179"/>
        <end position="200"/>
    </location>
</feature>
<dbReference type="InterPro" id="IPR037185">
    <property type="entry name" value="EmrE-like"/>
</dbReference>
<protein>
    <submittedName>
        <fullName evidence="7">EamA family transporter</fullName>
    </submittedName>
</protein>
<evidence type="ECO:0000313" key="7">
    <source>
        <dbReference type="EMBL" id="MCG6503383.1"/>
    </source>
</evidence>
<keyword evidence="8" id="KW-1185">Reference proteome</keyword>
<dbReference type="Pfam" id="PF00892">
    <property type="entry name" value="EamA"/>
    <property type="match status" value="2"/>
</dbReference>
<evidence type="ECO:0000256" key="3">
    <source>
        <dbReference type="ARBA" id="ARBA00022989"/>
    </source>
</evidence>
<name>A0ABS9NKR6_9NEIS</name>
<feature type="transmembrane region" description="Helical" evidence="5">
    <location>
        <begin position="39"/>
        <end position="57"/>
    </location>
</feature>
<dbReference type="PANTHER" id="PTHR32322:SF9">
    <property type="entry name" value="AMINO-ACID METABOLITE EFFLUX PUMP-RELATED"/>
    <property type="match status" value="1"/>
</dbReference>